<gene>
    <name evidence="1" type="ORF">METZ01_LOCUS78385</name>
</gene>
<protein>
    <submittedName>
        <fullName evidence="1">Uncharacterized protein</fullName>
    </submittedName>
</protein>
<dbReference type="AlphaFoldDB" id="A0A381UCR5"/>
<name>A0A381UCR5_9ZZZZ</name>
<organism evidence="1">
    <name type="scientific">marine metagenome</name>
    <dbReference type="NCBI Taxonomy" id="408172"/>
    <lineage>
        <taxon>unclassified sequences</taxon>
        <taxon>metagenomes</taxon>
        <taxon>ecological metagenomes</taxon>
    </lineage>
</organism>
<dbReference type="EMBL" id="UINC01006107">
    <property type="protein sequence ID" value="SVA25531.1"/>
    <property type="molecule type" value="Genomic_DNA"/>
</dbReference>
<accession>A0A381UCR5</accession>
<evidence type="ECO:0000313" key="1">
    <source>
        <dbReference type="EMBL" id="SVA25531.1"/>
    </source>
</evidence>
<sequence length="157" mass="17011">MLRTSPGTGQGFFVLLVIGLLAPVSNALAQERLLNTRTLDCSFGVISTGGWADGDAAANVADSALSLRFEEIDTDGATAEIVGPYGASQIIVRQTGDYLHLVQMFTVGPLYTTTVIDRETVNGRFMAVHTRHEYTDTQLVGFTSRPEQYYGDCMVEP</sequence>
<reference evidence="1" key="1">
    <citation type="submission" date="2018-05" db="EMBL/GenBank/DDBJ databases">
        <authorList>
            <person name="Lanie J.A."/>
            <person name="Ng W.-L."/>
            <person name="Kazmierczak K.M."/>
            <person name="Andrzejewski T.M."/>
            <person name="Davidsen T.M."/>
            <person name="Wayne K.J."/>
            <person name="Tettelin H."/>
            <person name="Glass J.I."/>
            <person name="Rusch D."/>
            <person name="Podicherti R."/>
            <person name="Tsui H.-C.T."/>
            <person name="Winkler M.E."/>
        </authorList>
    </citation>
    <scope>NUCLEOTIDE SEQUENCE</scope>
</reference>
<proteinExistence type="predicted"/>